<name>A0ACB9ERN7_9ASTR</name>
<evidence type="ECO:0000313" key="1">
    <source>
        <dbReference type="EMBL" id="KAI3761609.1"/>
    </source>
</evidence>
<sequence>MTTFQGFLPILVLRLVLTAVLVLSQDDQSGFISIDCGIVEGSTYTDNVTNINYVSDADFIDSGEIHTTLPTQGKGNRYLIRARFMYGNYDFKGQLPEFDVYLGPDYWDTIRFNSSSKPTNREIIHVLSSDYIHVCLVNTGRGTPFVSAIELRLLARDMYKETDFGSLYLFARVNFGSAFGTVRYQADEYDRLWSPISWANTAALWSIKSTYKINNKNWQGDPCTPHEYVWEGIGCSYNDTEFPRIVSFNLKGNNFVGPIPAELQAKANKGSLSLSYDGESTGDAASSCDRNTCKNKKDNKIIVPVIASFASLFVILIALTAVWMIKKQKNLGRGLDIRKQQYTYSEVQSITDNFSVVLGKGGFGTVYHGIIDDTQIAVKMLSGSSLQGDKEFQAEAKLADFGLSKAFPTEGGTHISTAVAGTPGYLDPELLGDYDINSAWKAVELAMACVAHTPSRRPTMNEVVMELNDCLVAERARPETKPKKLTGLMSLNLESAYDPSPI</sequence>
<reference evidence="1 2" key="2">
    <citation type="journal article" date="2022" name="Mol. Ecol. Resour.">
        <title>The genomes of chicory, endive, great burdock and yacon provide insights into Asteraceae paleo-polyploidization history and plant inulin production.</title>
        <authorList>
            <person name="Fan W."/>
            <person name="Wang S."/>
            <person name="Wang H."/>
            <person name="Wang A."/>
            <person name="Jiang F."/>
            <person name="Liu H."/>
            <person name="Zhao H."/>
            <person name="Xu D."/>
            <person name="Zhang Y."/>
        </authorList>
    </citation>
    <scope>NUCLEOTIDE SEQUENCE [LARGE SCALE GENOMIC DNA]</scope>
    <source>
        <strain evidence="2">cv. Yunnan</strain>
        <tissue evidence="1">Leaves</tissue>
    </source>
</reference>
<dbReference type="EMBL" id="CM042034">
    <property type="protein sequence ID" value="KAI3761609.1"/>
    <property type="molecule type" value="Genomic_DNA"/>
</dbReference>
<evidence type="ECO:0000313" key="2">
    <source>
        <dbReference type="Proteomes" id="UP001056120"/>
    </source>
</evidence>
<proteinExistence type="predicted"/>
<gene>
    <name evidence="1" type="ORF">L1987_52030</name>
</gene>
<reference evidence="2" key="1">
    <citation type="journal article" date="2022" name="Mol. Ecol. Resour.">
        <title>The genomes of chicory, endive, great burdock and yacon provide insights into Asteraceae palaeo-polyploidization history and plant inulin production.</title>
        <authorList>
            <person name="Fan W."/>
            <person name="Wang S."/>
            <person name="Wang H."/>
            <person name="Wang A."/>
            <person name="Jiang F."/>
            <person name="Liu H."/>
            <person name="Zhao H."/>
            <person name="Xu D."/>
            <person name="Zhang Y."/>
        </authorList>
    </citation>
    <scope>NUCLEOTIDE SEQUENCE [LARGE SCALE GENOMIC DNA]</scope>
    <source>
        <strain evidence="2">cv. Yunnan</strain>
    </source>
</reference>
<dbReference type="Proteomes" id="UP001056120">
    <property type="component" value="Linkage Group LG17"/>
</dbReference>
<keyword evidence="2" id="KW-1185">Reference proteome</keyword>
<accession>A0ACB9ERN7</accession>
<protein>
    <submittedName>
        <fullName evidence="1">Uncharacterized protein</fullName>
    </submittedName>
</protein>
<comment type="caution">
    <text evidence="1">The sequence shown here is derived from an EMBL/GenBank/DDBJ whole genome shotgun (WGS) entry which is preliminary data.</text>
</comment>
<organism evidence="1 2">
    <name type="scientific">Smallanthus sonchifolius</name>
    <dbReference type="NCBI Taxonomy" id="185202"/>
    <lineage>
        <taxon>Eukaryota</taxon>
        <taxon>Viridiplantae</taxon>
        <taxon>Streptophyta</taxon>
        <taxon>Embryophyta</taxon>
        <taxon>Tracheophyta</taxon>
        <taxon>Spermatophyta</taxon>
        <taxon>Magnoliopsida</taxon>
        <taxon>eudicotyledons</taxon>
        <taxon>Gunneridae</taxon>
        <taxon>Pentapetalae</taxon>
        <taxon>asterids</taxon>
        <taxon>campanulids</taxon>
        <taxon>Asterales</taxon>
        <taxon>Asteraceae</taxon>
        <taxon>Asteroideae</taxon>
        <taxon>Heliantheae alliance</taxon>
        <taxon>Millerieae</taxon>
        <taxon>Smallanthus</taxon>
    </lineage>
</organism>